<proteinExistence type="predicted"/>
<evidence type="ECO:0000313" key="2">
    <source>
        <dbReference type="Proteomes" id="UP000177905"/>
    </source>
</evidence>
<name>A0A1F4S7E1_UNCSA</name>
<sequence length="88" mass="10240">MISIKKNIDQELKKAIKIALKTKIGISFDILGCLYIRELENGKIAVGSDLKKTFERLFSSNKLDEAIDLFIQKRKEFQLGFDFEDDRR</sequence>
<organism evidence="1 2">
    <name type="scientific">candidate division WOR-1 bacterium RIFOXYB2_FULL_36_35</name>
    <dbReference type="NCBI Taxonomy" id="1802578"/>
    <lineage>
        <taxon>Bacteria</taxon>
        <taxon>Bacillati</taxon>
        <taxon>Saganbacteria</taxon>
    </lineage>
</organism>
<gene>
    <name evidence="1" type="ORF">A2290_06225</name>
</gene>
<evidence type="ECO:0000313" key="1">
    <source>
        <dbReference type="EMBL" id="OGC15653.1"/>
    </source>
</evidence>
<comment type="caution">
    <text evidence="1">The sequence shown here is derived from an EMBL/GenBank/DDBJ whole genome shotgun (WGS) entry which is preliminary data.</text>
</comment>
<protein>
    <submittedName>
        <fullName evidence="1">Uncharacterized protein</fullName>
    </submittedName>
</protein>
<reference evidence="1 2" key="1">
    <citation type="journal article" date="2016" name="Nat. Commun.">
        <title>Thousands of microbial genomes shed light on interconnected biogeochemical processes in an aquifer system.</title>
        <authorList>
            <person name="Anantharaman K."/>
            <person name="Brown C.T."/>
            <person name="Hug L.A."/>
            <person name="Sharon I."/>
            <person name="Castelle C.J."/>
            <person name="Probst A.J."/>
            <person name="Thomas B.C."/>
            <person name="Singh A."/>
            <person name="Wilkins M.J."/>
            <person name="Karaoz U."/>
            <person name="Brodie E.L."/>
            <person name="Williams K.H."/>
            <person name="Hubbard S.S."/>
            <person name="Banfield J.F."/>
        </authorList>
    </citation>
    <scope>NUCLEOTIDE SEQUENCE [LARGE SCALE GENOMIC DNA]</scope>
</reference>
<dbReference type="EMBL" id="MEUA01000018">
    <property type="protein sequence ID" value="OGC15653.1"/>
    <property type="molecule type" value="Genomic_DNA"/>
</dbReference>
<dbReference type="AlphaFoldDB" id="A0A1F4S7E1"/>
<dbReference type="Proteomes" id="UP000177905">
    <property type="component" value="Unassembled WGS sequence"/>
</dbReference>
<accession>A0A1F4S7E1</accession>